<protein>
    <submittedName>
        <fullName evidence="1">Uncharacterized protein</fullName>
    </submittedName>
</protein>
<dbReference type="Proteomes" id="UP000063991">
    <property type="component" value="Chromosome"/>
</dbReference>
<name>A0A126Q2L4_ALTMA</name>
<dbReference type="RefSeq" id="WP_049588273.1">
    <property type="nucleotide sequence ID" value="NZ_CP014323.1"/>
</dbReference>
<dbReference type="EMBL" id="CP014323">
    <property type="protein sequence ID" value="AMJ99556.1"/>
    <property type="molecule type" value="Genomic_DNA"/>
</dbReference>
<dbReference type="AlphaFoldDB" id="A0A126Q2L4"/>
<reference evidence="1 2" key="1">
    <citation type="submission" date="2015-12" db="EMBL/GenBank/DDBJ databases">
        <authorList>
            <person name="Shamseldin A."/>
            <person name="Moawad H."/>
            <person name="Abd El-Rahim W.M."/>
            <person name="Sadowsky M.J."/>
        </authorList>
    </citation>
    <scope>NUCLEOTIDE SEQUENCE [LARGE SCALE GENOMIC DNA]</scope>
    <source>
        <strain evidence="1 2">D7</strain>
    </source>
</reference>
<gene>
    <name evidence="1" type="ORF">AVL55_16185</name>
</gene>
<organism evidence="1 2">
    <name type="scientific">Alteromonas macleodii</name>
    <name type="common">Pseudoalteromonas macleodii</name>
    <dbReference type="NCBI Taxonomy" id="28108"/>
    <lineage>
        <taxon>Bacteria</taxon>
        <taxon>Pseudomonadati</taxon>
        <taxon>Pseudomonadota</taxon>
        <taxon>Gammaproteobacteria</taxon>
        <taxon>Alteromonadales</taxon>
        <taxon>Alteromonadaceae</taxon>
        <taxon>Alteromonas/Salinimonas group</taxon>
        <taxon>Alteromonas</taxon>
    </lineage>
</organism>
<dbReference type="OrthoDB" id="7052704at2"/>
<proteinExistence type="predicted"/>
<sequence length="651" mass="74549">MSSLVNLALLESLKAHDFNDEIDLYIPFLANTILEIEKIPFDIRDVAQAFKDKFGFKPPEAVVKVLLVRAKKRGLVKVEQKQYLPNVEKLKPYRVDYKKNKQVLEVSLDNVLNDFVEFVHGKYSRRITKEYSETILLRFIENNVSSLLDSNRLSKFGKDFDIKNEKQLVASYIAAQYQGNTRNWQDLQIVLKGVVLANYLFFADKKAKSSNKKIYKNVTVFLDTPLIIALLGYSGRLSQTAMEELLKLLNMLEVNIRIFDKTLQEIEGLFEAWKRDLKRGNADAFNPSTLQLFISKDIDAPRLDTEQALLEKTLSNYNVYVKYGWKVDNNYQCDESGLEEHLQKNRAVNVESKKGIEHDVVCISRVHNSRSGEVINTLSEKFSVFVTPNSSLVKHANRYLSEDIESGIPIVISDTWLTTIFWLKHQDIYSELPVQSLVSNAYATLNRADSVWENFLQRFNRLSDDGTITRDTVESVRYNKNLLKAVNEISVEAGDDFTDETVLDLVREIESSNAKKQEIAVTEAVKKEQEKLNEVNAELNKSNGHISRVKSFIDSGCRIISFMVVIFLAFGLVYGAFLGLTGNSIKEVGQNWAMLLSVGIATTINFIGSIWGVNLKTIYQYIWRKLSDYISKWLFREDFEKVEPVFTGDEN</sequence>
<evidence type="ECO:0000313" key="2">
    <source>
        <dbReference type="Proteomes" id="UP000063991"/>
    </source>
</evidence>
<accession>A0A126Q2L4</accession>
<evidence type="ECO:0000313" key="1">
    <source>
        <dbReference type="EMBL" id="AMJ99556.1"/>
    </source>
</evidence>